<comment type="similarity">
    <text evidence="1">Belongs to the UPF0065 (bug) family.</text>
</comment>
<keyword evidence="3" id="KW-0675">Receptor</keyword>
<dbReference type="STRING" id="1123062.SAMN02745775_102398"/>
<dbReference type="InterPro" id="IPR005064">
    <property type="entry name" value="BUG"/>
</dbReference>
<dbReference type="InterPro" id="IPR042100">
    <property type="entry name" value="Bug_dom1"/>
</dbReference>
<dbReference type="Gene3D" id="3.40.190.150">
    <property type="entry name" value="Bordetella uptake gene, domain 1"/>
    <property type="match status" value="1"/>
</dbReference>
<organism evidence="3 4">
    <name type="scientific">Falsiroseomonas stagni DSM 19981</name>
    <dbReference type="NCBI Taxonomy" id="1123062"/>
    <lineage>
        <taxon>Bacteria</taxon>
        <taxon>Pseudomonadati</taxon>
        <taxon>Pseudomonadota</taxon>
        <taxon>Alphaproteobacteria</taxon>
        <taxon>Acetobacterales</taxon>
        <taxon>Roseomonadaceae</taxon>
        <taxon>Falsiroseomonas</taxon>
    </lineage>
</organism>
<keyword evidence="4" id="KW-1185">Reference proteome</keyword>
<dbReference type="PANTHER" id="PTHR42928">
    <property type="entry name" value="TRICARBOXYLATE-BINDING PROTEIN"/>
    <property type="match status" value="1"/>
</dbReference>
<dbReference type="OrthoDB" id="7250553at2"/>
<dbReference type="AlphaFoldDB" id="A0A1I3ZCS4"/>
<proteinExistence type="inferred from homology"/>
<accession>A0A1I3ZCS4</accession>
<dbReference type="Pfam" id="PF03401">
    <property type="entry name" value="TctC"/>
    <property type="match status" value="1"/>
</dbReference>
<feature type="signal peptide" evidence="2">
    <location>
        <begin position="1"/>
        <end position="23"/>
    </location>
</feature>
<dbReference type="Proteomes" id="UP000199473">
    <property type="component" value="Unassembled WGS sequence"/>
</dbReference>
<evidence type="ECO:0000313" key="3">
    <source>
        <dbReference type="EMBL" id="SFK41857.1"/>
    </source>
</evidence>
<dbReference type="EMBL" id="FOSQ01000002">
    <property type="protein sequence ID" value="SFK41857.1"/>
    <property type="molecule type" value="Genomic_DNA"/>
</dbReference>
<dbReference type="RefSeq" id="WP_092958452.1">
    <property type="nucleotide sequence ID" value="NZ_FOSQ01000002.1"/>
</dbReference>
<evidence type="ECO:0000313" key="4">
    <source>
        <dbReference type="Proteomes" id="UP000199473"/>
    </source>
</evidence>
<dbReference type="CDD" id="cd13578">
    <property type="entry name" value="PBP2_Bug27"/>
    <property type="match status" value="1"/>
</dbReference>
<keyword evidence="2" id="KW-0732">Signal</keyword>
<gene>
    <name evidence="3" type="ORF">SAMN02745775_102398</name>
</gene>
<reference evidence="3 4" key="1">
    <citation type="submission" date="2016-10" db="EMBL/GenBank/DDBJ databases">
        <authorList>
            <person name="de Groot N.N."/>
        </authorList>
    </citation>
    <scope>NUCLEOTIDE SEQUENCE [LARGE SCALE GENOMIC DNA]</scope>
    <source>
        <strain evidence="3 4">DSM 19981</strain>
    </source>
</reference>
<evidence type="ECO:0000256" key="2">
    <source>
        <dbReference type="SAM" id="SignalP"/>
    </source>
</evidence>
<feature type="chain" id="PRO_5011498870" evidence="2">
    <location>
        <begin position="24"/>
        <end position="324"/>
    </location>
</feature>
<dbReference type="SUPFAM" id="SSF53850">
    <property type="entry name" value="Periplasmic binding protein-like II"/>
    <property type="match status" value="1"/>
</dbReference>
<protein>
    <submittedName>
        <fullName evidence="3">Tripartite-type tricarboxylate transporter, receptor component TctC</fullName>
    </submittedName>
</protein>
<dbReference type="PIRSF" id="PIRSF017082">
    <property type="entry name" value="YflP"/>
    <property type="match status" value="1"/>
</dbReference>
<sequence>MTVTRRTLLGALPPALLAAPALAQDAWPSRPIRLVVPFPPGGPTDIMGRLLAQALEVDLRTPVVVENRAGATGAIGSTAVMQAPPDGYTLVVGTLGSHALQPLIAKTPAYDPRRDFAPVALFATIANVLMVHPGVNVRTAGELVALLKAEPGRHNYGSAGIGSPIHLSAVLLEGVAGVQAQHIPYRGSAPAIQDLQGGRLTFMFDAVPSAMGAIQGNAVRALAVTTPNRIAALPDLPTMQEAGIAPYDAYTWNAIFAPPRTPEPIVARLNAAIGAITARPEFRARATALGADAATSTPEALRALVTAEMEKWRAIVETAGARES</sequence>
<evidence type="ECO:0000256" key="1">
    <source>
        <dbReference type="ARBA" id="ARBA00006987"/>
    </source>
</evidence>
<dbReference type="Gene3D" id="3.40.190.10">
    <property type="entry name" value="Periplasmic binding protein-like II"/>
    <property type="match status" value="1"/>
</dbReference>
<dbReference type="PANTHER" id="PTHR42928:SF5">
    <property type="entry name" value="BLR1237 PROTEIN"/>
    <property type="match status" value="1"/>
</dbReference>
<name>A0A1I3ZCS4_9PROT</name>